<gene>
    <name evidence="1" type="ORF">OLEA9_A119846</name>
</gene>
<dbReference type="Gramene" id="OE9A119846T1">
    <property type="protein sequence ID" value="OE9A119846C1"/>
    <property type="gene ID" value="OE9A119846"/>
</dbReference>
<comment type="caution">
    <text evidence="1">The sequence shown here is derived from an EMBL/GenBank/DDBJ whole genome shotgun (WGS) entry which is preliminary data.</text>
</comment>
<protein>
    <submittedName>
        <fullName evidence="1">Uncharacterized protein</fullName>
    </submittedName>
</protein>
<proteinExistence type="predicted"/>
<dbReference type="Proteomes" id="UP000594638">
    <property type="component" value="Unassembled WGS sequence"/>
</dbReference>
<reference evidence="1 2" key="1">
    <citation type="submission" date="2019-12" db="EMBL/GenBank/DDBJ databases">
        <authorList>
            <person name="Alioto T."/>
            <person name="Alioto T."/>
            <person name="Gomez Garrido J."/>
        </authorList>
    </citation>
    <scope>NUCLEOTIDE SEQUENCE [LARGE SCALE GENOMIC DNA]</scope>
</reference>
<evidence type="ECO:0000313" key="2">
    <source>
        <dbReference type="Proteomes" id="UP000594638"/>
    </source>
</evidence>
<keyword evidence="2" id="KW-1185">Reference proteome</keyword>
<dbReference type="AlphaFoldDB" id="A0A8S0UJ07"/>
<accession>A0A8S0UJ07</accession>
<name>A0A8S0UJ07_OLEEU</name>
<dbReference type="EMBL" id="CACTIH010007808">
    <property type="protein sequence ID" value="CAA3018256.1"/>
    <property type="molecule type" value="Genomic_DNA"/>
</dbReference>
<organism evidence="1 2">
    <name type="scientific">Olea europaea subsp. europaea</name>
    <dbReference type="NCBI Taxonomy" id="158383"/>
    <lineage>
        <taxon>Eukaryota</taxon>
        <taxon>Viridiplantae</taxon>
        <taxon>Streptophyta</taxon>
        <taxon>Embryophyta</taxon>
        <taxon>Tracheophyta</taxon>
        <taxon>Spermatophyta</taxon>
        <taxon>Magnoliopsida</taxon>
        <taxon>eudicotyledons</taxon>
        <taxon>Gunneridae</taxon>
        <taxon>Pentapetalae</taxon>
        <taxon>asterids</taxon>
        <taxon>lamiids</taxon>
        <taxon>Lamiales</taxon>
        <taxon>Oleaceae</taxon>
        <taxon>Oleeae</taxon>
        <taxon>Olea</taxon>
    </lineage>
</organism>
<sequence>MISIEMHIVVSMDDVKIDYDVGGSMASVMTKMLKGVFEKDYINRQALKMESIANTRLFVLNLTNPRASVTQDVANLLLRT</sequence>
<evidence type="ECO:0000313" key="1">
    <source>
        <dbReference type="EMBL" id="CAA3018256.1"/>
    </source>
</evidence>